<reference evidence="1 2" key="1">
    <citation type="submission" date="2020-08" db="EMBL/GenBank/DDBJ databases">
        <title>Genomic Encyclopedia of Type Strains, Phase IV (KMG-V): Genome sequencing to study the core and pangenomes of soil and plant-associated prokaryotes.</title>
        <authorList>
            <person name="Whitman W."/>
        </authorList>
    </citation>
    <scope>NUCLEOTIDE SEQUENCE [LARGE SCALE GENOMIC DNA]</scope>
    <source>
        <strain evidence="1 2">SEMIA 444</strain>
    </source>
</reference>
<gene>
    <name evidence="1" type="ORF">GGE31_004236</name>
</gene>
<comment type="caution">
    <text evidence="1">The sequence shown here is derived from an EMBL/GenBank/DDBJ whole genome shotgun (WGS) entry which is preliminary data.</text>
</comment>
<proteinExistence type="predicted"/>
<keyword evidence="2" id="KW-1185">Reference proteome</keyword>
<dbReference type="EMBL" id="JACIGY010000006">
    <property type="protein sequence ID" value="MBB4413708.1"/>
    <property type="molecule type" value="Genomic_DNA"/>
</dbReference>
<protein>
    <submittedName>
        <fullName evidence="1">Uncharacterized protein</fullName>
    </submittedName>
</protein>
<evidence type="ECO:0000313" key="1">
    <source>
        <dbReference type="EMBL" id="MBB4413708.1"/>
    </source>
</evidence>
<name>A0A7W6TJ68_9HYPH</name>
<dbReference type="Proteomes" id="UP000524535">
    <property type="component" value="Unassembled WGS sequence"/>
</dbReference>
<sequence length="32" mass="3876">MGFLFSLKTEKTHENECSKENNLEELLWCVFR</sequence>
<organism evidence="1 2">
    <name type="scientific">Aliirhizobium cellulosilyticum</name>
    <dbReference type="NCBI Taxonomy" id="393664"/>
    <lineage>
        <taxon>Bacteria</taxon>
        <taxon>Pseudomonadati</taxon>
        <taxon>Pseudomonadota</taxon>
        <taxon>Alphaproteobacteria</taxon>
        <taxon>Hyphomicrobiales</taxon>
        <taxon>Rhizobiaceae</taxon>
        <taxon>Aliirhizobium</taxon>
    </lineage>
</organism>
<dbReference type="AlphaFoldDB" id="A0A7W6TJ68"/>
<accession>A0A7W6TJ68</accession>
<evidence type="ECO:0000313" key="2">
    <source>
        <dbReference type="Proteomes" id="UP000524535"/>
    </source>
</evidence>